<gene>
    <name evidence="1" type="ORF">ABHN84_20225</name>
</gene>
<keyword evidence="2" id="KW-1185">Reference proteome</keyword>
<sequence length="84" mass="9554">MTNLINRNGSFNYSAFVKQLSATLEPGQVIHPRCVREIRGYGNTDPIEKAEKALRSAFEMQLGSINPNFKRKRAPHGGYEYLRV</sequence>
<protein>
    <submittedName>
        <fullName evidence="1">Uncharacterized protein</fullName>
    </submittedName>
</protein>
<evidence type="ECO:0000313" key="2">
    <source>
        <dbReference type="Proteomes" id="UP001477278"/>
    </source>
</evidence>
<comment type="caution">
    <text evidence="1">The sequence shown here is derived from an EMBL/GenBank/DDBJ whole genome shotgun (WGS) entry which is preliminary data.</text>
</comment>
<organism evidence="1 2">
    <name type="scientific">Shewanella vesiculosa</name>
    <dbReference type="NCBI Taxonomy" id="518738"/>
    <lineage>
        <taxon>Bacteria</taxon>
        <taxon>Pseudomonadati</taxon>
        <taxon>Pseudomonadota</taxon>
        <taxon>Gammaproteobacteria</taxon>
        <taxon>Alteromonadales</taxon>
        <taxon>Shewanellaceae</taxon>
        <taxon>Shewanella</taxon>
    </lineage>
</organism>
<dbReference type="Proteomes" id="UP001477278">
    <property type="component" value="Unassembled WGS sequence"/>
</dbReference>
<dbReference type="EMBL" id="JBDPZN010000018">
    <property type="protein sequence ID" value="MEO3684594.1"/>
    <property type="molecule type" value="Genomic_DNA"/>
</dbReference>
<name>A0ABV0FX64_9GAMM</name>
<accession>A0ABV0FX64</accession>
<evidence type="ECO:0000313" key="1">
    <source>
        <dbReference type="EMBL" id="MEO3684594.1"/>
    </source>
</evidence>
<reference evidence="1 2" key="1">
    <citation type="submission" date="2024-05" db="EMBL/GenBank/DDBJ databases">
        <title>Genome sequencing of Marine Estuary Bacteria, Shewanella vesiculosa and S. baltica, and Pseudomonas syringae.</title>
        <authorList>
            <person name="Gurung A."/>
            <person name="Maclea K.S."/>
        </authorList>
    </citation>
    <scope>NUCLEOTIDE SEQUENCE [LARGE SCALE GENOMIC DNA]</scope>
    <source>
        <strain evidence="1 2">1A</strain>
    </source>
</reference>
<dbReference type="RefSeq" id="WP_347690995.1">
    <property type="nucleotide sequence ID" value="NZ_JBDPZN010000018.1"/>
</dbReference>
<proteinExistence type="predicted"/>